<sequence>MPSPHLACDLKVVEG</sequence>
<organism evidence="1 2">
    <name type="scientific">Stigmatella aurantiaca (strain DW4/3-1)</name>
    <dbReference type="NCBI Taxonomy" id="378806"/>
    <lineage>
        <taxon>Bacteria</taxon>
        <taxon>Pseudomonadati</taxon>
        <taxon>Myxococcota</taxon>
        <taxon>Myxococcia</taxon>
        <taxon>Myxococcales</taxon>
        <taxon>Cystobacterineae</taxon>
        <taxon>Archangiaceae</taxon>
        <taxon>Stigmatella</taxon>
    </lineage>
</organism>
<dbReference type="Proteomes" id="UP000032702">
    <property type="component" value="Unassembled WGS sequence"/>
</dbReference>
<accession>Q08MZ6</accession>
<evidence type="ECO:0000313" key="2">
    <source>
        <dbReference type="Proteomes" id="UP000032702"/>
    </source>
</evidence>
<proteinExistence type="predicted"/>
<reference evidence="1 2" key="1">
    <citation type="submission" date="2006-04" db="EMBL/GenBank/DDBJ databases">
        <authorList>
            <person name="Nierman W.C."/>
        </authorList>
    </citation>
    <scope>NUCLEOTIDE SEQUENCE [LARGE SCALE GENOMIC DNA]</scope>
    <source>
        <strain evidence="1 2">DW4/3-1</strain>
    </source>
</reference>
<dbReference type="EMBL" id="AAMD01000315">
    <property type="protein sequence ID" value="EAU61857.1"/>
    <property type="molecule type" value="Genomic_DNA"/>
</dbReference>
<gene>
    <name evidence="1" type="ORF">STIAU_4555</name>
</gene>
<evidence type="ECO:0000313" key="1">
    <source>
        <dbReference type="EMBL" id="EAU61857.1"/>
    </source>
</evidence>
<name>Q08MZ6_STIAD</name>
<feature type="non-terminal residue" evidence="1">
    <location>
        <position position="15"/>
    </location>
</feature>
<protein>
    <submittedName>
        <fullName evidence="1">Uncharacterized protein</fullName>
    </submittedName>
</protein>
<comment type="caution">
    <text evidence="1">The sequence shown here is derived from an EMBL/GenBank/DDBJ whole genome shotgun (WGS) entry which is preliminary data.</text>
</comment>